<organism evidence="1">
    <name type="scientific">Anguilla anguilla</name>
    <name type="common">European freshwater eel</name>
    <name type="synonym">Muraena anguilla</name>
    <dbReference type="NCBI Taxonomy" id="7936"/>
    <lineage>
        <taxon>Eukaryota</taxon>
        <taxon>Metazoa</taxon>
        <taxon>Chordata</taxon>
        <taxon>Craniata</taxon>
        <taxon>Vertebrata</taxon>
        <taxon>Euteleostomi</taxon>
        <taxon>Actinopterygii</taxon>
        <taxon>Neopterygii</taxon>
        <taxon>Teleostei</taxon>
        <taxon>Anguilliformes</taxon>
        <taxon>Anguillidae</taxon>
        <taxon>Anguilla</taxon>
    </lineage>
</organism>
<sequence>MRIFHLALFAKSGGPGNVSISAQRALMGCFFIEFRQ</sequence>
<dbReference type="AlphaFoldDB" id="A0A0E9PGU8"/>
<reference evidence="1" key="2">
    <citation type="journal article" date="2015" name="Fish Shellfish Immunol.">
        <title>Early steps in the European eel (Anguilla anguilla)-Vibrio vulnificus interaction in the gills: Role of the RtxA13 toxin.</title>
        <authorList>
            <person name="Callol A."/>
            <person name="Pajuelo D."/>
            <person name="Ebbesson L."/>
            <person name="Teles M."/>
            <person name="MacKenzie S."/>
            <person name="Amaro C."/>
        </authorList>
    </citation>
    <scope>NUCLEOTIDE SEQUENCE</scope>
</reference>
<accession>A0A0E9PGU8</accession>
<name>A0A0E9PGU8_ANGAN</name>
<protein>
    <submittedName>
        <fullName evidence="1">Uncharacterized protein</fullName>
    </submittedName>
</protein>
<reference evidence="1" key="1">
    <citation type="submission" date="2014-11" db="EMBL/GenBank/DDBJ databases">
        <authorList>
            <person name="Amaro Gonzalez C."/>
        </authorList>
    </citation>
    <scope>NUCLEOTIDE SEQUENCE</scope>
</reference>
<evidence type="ECO:0000313" key="1">
    <source>
        <dbReference type="EMBL" id="JAH03744.1"/>
    </source>
</evidence>
<proteinExistence type="predicted"/>
<dbReference type="EMBL" id="GBXM01104833">
    <property type="protein sequence ID" value="JAH03744.1"/>
    <property type="molecule type" value="Transcribed_RNA"/>
</dbReference>